<accession>A0ABR2YF85</accession>
<dbReference type="PANTHER" id="PTHR35703:SF2">
    <property type="entry name" value="HEME OXYGENASE 1, CHLOROPLASTIC-RELATED"/>
    <property type="match status" value="1"/>
</dbReference>
<protein>
    <recommendedName>
        <fullName evidence="3">heme oxygenase (biliverdin-producing)</fullName>
        <ecNumber evidence="3">1.14.14.18</ecNumber>
    </recommendedName>
</protein>
<dbReference type="CDD" id="cd19165">
    <property type="entry name" value="HemeO"/>
    <property type="match status" value="1"/>
</dbReference>
<reference evidence="12 13" key="1">
    <citation type="journal article" date="2024" name="Nat. Commun.">
        <title>Phylogenomics reveals the evolutionary origins of lichenization in chlorophyte algae.</title>
        <authorList>
            <person name="Puginier C."/>
            <person name="Libourel C."/>
            <person name="Otte J."/>
            <person name="Skaloud P."/>
            <person name="Haon M."/>
            <person name="Grisel S."/>
            <person name="Petersen M."/>
            <person name="Berrin J.G."/>
            <person name="Delaux P.M."/>
            <person name="Dal Grande F."/>
            <person name="Keller J."/>
        </authorList>
    </citation>
    <scope>NUCLEOTIDE SEQUENCE [LARGE SCALE GENOMIC DNA]</scope>
    <source>
        <strain evidence="12 13">SAG 216-7</strain>
    </source>
</reference>
<evidence type="ECO:0000256" key="7">
    <source>
        <dbReference type="ARBA" id="ARBA00022640"/>
    </source>
</evidence>
<keyword evidence="9" id="KW-0809">Transit peptide</keyword>
<keyword evidence="8" id="KW-0479">Metal-binding</keyword>
<evidence type="ECO:0000256" key="5">
    <source>
        <dbReference type="ARBA" id="ARBA00022531"/>
    </source>
</evidence>
<evidence type="ECO:0000313" key="13">
    <source>
        <dbReference type="Proteomes" id="UP001491310"/>
    </source>
</evidence>
<evidence type="ECO:0000256" key="10">
    <source>
        <dbReference type="ARBA" id="ARBA00023002"/>
    </source>
</evidence>
<dbReference type="InterPro" id="IPR002051">
    <property type="entry name" value="Haem_Oase"/>
</dbReference>
<evidence type="ECO:0000256" key="3">
    <source>
        <dbReference type="ARBA" id="ARBA00012360"/>
    </source>
</evidence>
<gene>
    <name evidence="12" type="ORF">WJX75_005416</name>
</gene>
<evidence type="ECO:0000256" key="2">
    <source>
        <dbReference type="ARBA" id="ARBA00006134"/>
    </source>
</evidence>
<name>A0ABR2YF85_9CHLO</name>
<keyword evidence="7" id="KW-0934">Plastid</keyword>
<evidence type="ECO:0000256" key="9">
    <source>
        <dbReference type="ARBA" id="ARBA00022946"/>
    </source>
</evidence>
<comment type="caution">
    <text evidence="12">The sequence shown here is derived from an EMBL/GenBank/DDBJ whole genome shotgun (WGS) entry which is preliminary data.</text>
</comment>
<evidence type="ECO:0000256" key="1">
    <source>
        <dbReference type="ARBA" id="ARBA00004229"/>
    </source>
</evidence>
<dbReference type="InterPro" id="IPR016951">
    <property type="entry name" value="Haem_Oase_decyc_pln"/>
</dbReference>
<dbReference type="PANTHER" id="PTHR35703">
    <property type="entry name" value="HEME OXYGENASE 1, CHLOROPLASTIC-RELATED"/>
    <property type="match status" value="1"/>
</dbReference>
<evidence type="ECO:0000256" key="8">
    <source>
        <dbReference type="ARBA" id="ARBA00022723"/>
    </source>
</evidence>
<keyword evidence="13" id="KW-1185">Reference proteome</keyword>
<evidence type="ECO:0000256" key="6">
    <source>
        <dbReference type="ARBA" id="ARBA00022617"/>
    </source>
</evidence>
<dbReference type="InterPro" id="IPR016053">
    <property type="entry name" value="Haem_Oase-like"/>
</dbReference>
<keyword evidence="6" id="KW-0349">Heme</keyword>
<dbReference type="EC" id="1.14.14.18" evidence="3"/>
<keyword evidence="4" id="KW-0150">Chloroplast</keyword>
<keyword evidence="11" id="KW-0408">Iron</keyword>
<evidence type="ECO:0000313" key="12">
    <source>
        <dbReference type="EMBL" id="KAK9904146.1"/>
    </source>
</evidence>
<dbReference type="Pfam" id="PF01126">
    <property type="entry name" value="Heme_oxygenase"/>
    <property type="match status" value="1"/>
</dbReference>
<evidence type="ECO:0000256" key="11">
    <source>
        <dbReference type="ARBA" id="ARBA00023004"/>
    </source>
</evidence>
<proteinExistence type="inferred from homology"/>
<comment type="similarity">
    <text evidence="2">Belongs to the heme oxygenase family.</text>
</comment>
<keyword evidence="10" id="KW-0560">Oxidoreductase</keyword>
<dbReference type="Proteomes" id="UP001491310">
    <property type="component" value="Unassembled WGS sequence"/>
</dbReference>
<dbReference type="EMBL" id="JALJOT010000013">
    <property type="protein sequence ID" value="KAK9904146.1"/>
    <property type="molecule type" value="Genomic_DNA"/>
</dbReference>
<evidence type="ECO:0000256" key="4">
    <source>
        <dbReference type="ARBA" id="ARBA00022528"/>
    </source>
</evidence>
<dbReference type="SUPFAM" id="SSF48613">
    <property type="entry name" value="Heme oxygenase-like"/>
    <property type="match status" value="1"/>
</dbReference>
<sequence>MRPGEKKGFVEEMRFVAMRLHTRDQAPKEGQQESAEKAWKAWEPSRAGYLRFLTESKEVYETLENIVTQASFPEYARFQNTGLERSAGLSEDIAWMQQEYDLPSVELSDDGPGRAYSSLLKELARDCPPKFLCHFYNVYFAHTAGGRMIGTKVASMILDSRELQFYKYDGDFRAKLDEVRAQLNAVAEGWTREEKDSCLDETEKSFKYSGGLLRTITES</sequence>
<comment type="subcellular location">
    <subcellularLocation>
        <location evidence="1">Plastid</location>
        <location evidence="1">Chloroplast</location>
    </subcellularLocation>
</comment>
<dbReference type="Gene3D" id="1.20.910.10">
    <property type="entry name" value="Heme oxygenase-like"/>
    <property type="match status" value="1"/>
</dbReference>
<keyword evidence="5" id="KW-0602">Photosynthesis</keyword>
<dbReference type="InterPro" id="IPR016084">
    <property type="entry name" value="Haem_Oase-like_multi-hlx"/>
</dbReference>
<organism evidence="12 13">
    <name type="scientific">Coccomyxa subellipsoidea</name>
    <dbReference type="NCBI Taxonomy" id="248742"/>
    <lineage>
        <taxon>Eukaryota</taxon>
        <taxon>Viridiplantae</taxon>
        <taxon>Chlorophyta</taxon>
        <taxon>core chlorophytes</taxon>
        <taxon>Trebouxiophyceae</taxon>
        <taxon>Trebouxiophyceae incertae sedis</taxon>
        <taxon>Coccomyxaceae</taxon>
        <taxon>Coccomyxa</taxon>
    </lineage>
</organism>